<comment type="caution">
    <text evidence="2">The sequence shown here is derived from an EMBL/GenBank/DDBJ whole genome shotgun (WGS) entry which is preliminary data.</text>
</comment>
<keyword evidence="3" id="KW-1185">Reference proteome</keyword>
<evidence type="ECO:0000313" key="2">
    <source>
        <dbReference type="EMBL" id="GGJ35131.1"/>
    </source>
</evidence>
<sequence>MSATESTPKPKPYAVPGVSMRDLLAAGAAARAVSTPPRAPDAPGRRPKAA</sequence>
<evidence type="ECO:0000313" key="3">
    <source>
        <dbReference type="Proteomes" id="UP000625682"/>
    </source>
</evidence>
<protein>
    <submittedName>
        <fullName evidence="2">Uncharacterized protein</fullName>
    </submittedName>
</protein>
<name>A0A917NWG1_9ACTN</name>
<dbReference type="Proteomes" id="UP000625682">
    <property type="component" value="Unassembled WGS sequence"/>
</dbReference>
<dbReference type="AlphaFoldDB" id="A0A917NWG1"/>
<dbReference type="EMBL" id="BMMU01000010">
    <property type="protein sequence ID" value="GGJ35131.1"/>
    <property type="molecule type" value="Genomic_DNA"/>
</dbReference>
<evidence type="ECO:0000256" key="1">
    <source>
        <dbReference type="SAM" id="MobiDB-lite"/>
    </source>
</evidence>
<dbReference type="RefSeq" id="WP_189148262.1">
    <property type="nucleotide sequence ID" value="NZ_BAABER010000005.1"/>
</dbReference>
<reference evidence="2" key="2">
    <citation type="submission" date="2020-09" db="EMBL/GenBank/DDBJ databases">
        <authorList>
            <person name="Sun Q."/>
            <person name="Zhou Y."/>
        </authorList>
    </citation>
    <scope>NUCLEOTIDE SEQUENCE</scope>
    <source>
        <strain evidence="2">CGMCC 4.7272</strain>
    </source>
</reference>
<feature type="region of interest" description="Disordered" evidence="1">
    <location>
        <begin position="28"/>
        <end position="50"/>
    </location>
</feature>
<organism evidence="2 3">
    <name type="scientific">Streptomyces lacrimifluminis</name>
    <dbReference type="NCBI Taxonomy" id="1500077"/>
    <lineage>
        <taxon>Bacteria</taxon>
        <taxon>Bacillati</taxon>
        <taxon>Actinomycetota</taxon>
        <taxon>Actinomycetes</taxon>
        <taxon>Kitasatosporales</taxon>
        <taxon>Streptomycetaceae</taxon>
        <taxon>Streptomyces</taxon>
    </lineage>
</organism>
<accession>A0A917NWG1</accession>
<reference evidence="2" key="1">
    <citation type="journal article" date="2014" name="Int. J. Syst. Evol. Microbiol.">
        <title>Complete genome sequence of Corynebacterium casei LMG S-19264T (=DSM 44701T), isolated from a smear-ripened cheese.</title>
        <authorList>
            <consortium name="US DOE Joint Genome Institute (JGI-PGF)"/>
            <person name="Walter F."/>
            <person name="Albersmeier A."/>
            <person name="Kalinowski J."/>
            <person name="Ruckert C."/>
        </authorList>
    </citation>
    <scope>NUCLEOTIDE SEQUENCE</scope>
    <source>
        <strain evidence="2">CGMCC 4.7272</strain>
    </source>
</reference>
<gene>
    <name evidence="2" type="ORF">GCM10012282_34820</name>
</gene>
<proteinExistence type="predicted"/>